<dbReference type="Proteomes" id="UP000093000">
    <property type="component" value="Unassembled WGS sequence"/>
</dbReference>
<dbReference type="InParanoid" id="A0A1C7NAT0"/>
<keyword evidence="1" id="KW-0472">Membrane</keyword>
<feature type="transmembrane region" description="Helical" evidence="1">
    <location>
        <begin position="18"/>
        <end position="36"/>
    </location>
</feature>
<evidence type="ECO:0000256" key="1">
    <source>
        <dbReference type="SAM" id="Phobius"/>
    </source>
</evidence>
<evidence type="ECO:0000313" key="2">
    <source>
        <dbReference type="EMBL" id="OBZ86078.1"/>
    </source>
</evidence>
<gene>
    <name evidence="2" type="ORF">A0J61_05868</name>
</gene>
<proteinExistence type="predicted"/>
<sequence length="220" mass="25542">MVSQSHSCQAFSLINYNMFKISVSIASWVALSVLLFRSCSTLQNYLQLQIDHTYFRLSFYINLYIFSQIHSFIIYYLISTSLLIHSIGTVSHIIYCGNSIDSTTCHSLHIPSLQNREDSLNRRQASNRHTILSHCRPSKRKHSILWLLMSHGDHNPSFALDIQNFTTLVIPWTIRWPTLYTILFKLDHLQHSKASLSPLAYLGQRLLNWFSPLSTRWPNS</sequence>
<accession>A0A1C7NAT0</accession>
<name>A0A1C7NAT0_9FUNG</name>
<keyword evidence="1" id="KW-0812">Transmembrane</keyword>
<keyword evidence="3" id="KW-1185">Reference proteome</keyword>
<protein>
    <submittedName>
        <fullName evidence="2">Uncharacterized protein</fullName>
    </submittedName>
</protein>
<reference evidence="2 3" key="1">
    <citation type="submission" date="2016-03" db="EMBL/GenBank/DDBJ databases">
        <title>Choanephora cucurbitarum.</title>
        <authorList>
            <person name="Min B."/>
            <person name="Park H."/>
            <person name="Park J.-H."/>
            <person name="Shin H.-D."/>
            <person name="Choi I.-G."/>
        </authorList>
    </citation>
    <scope>NUCLEOTIDE SEQUENCE [LARGE SCALE GENOMIC DNA]</scope>
    <source>
        <strain evidence="2 3">KUS-F28377</strain>
    </source>
</reference>
<keyword evidence="1" id="KW-1133">Transmembrane helix</keyword>
<dbReference type="AlphaFoldDB" id="A0A1C7NAT0"/>
<organism evidence="2 3">
    <name type="scientific">Choanephora cucurbitarum</name>
    <dbReference type="NCBI Taxonomy" id="101091"/>
    <lineage>
        <taxon>Eukaryota</taxon>
        <taxon>Fungi</taxon>
        <taxon>Fungi incertae sedis</taxon>
        <taxon>Mucoromycota</taxon>
        <taxon>Mucoromycotina</taxon>
        <taxon>Mucoromycetes</taxon>
        <taxon>Mucorales</taxon>
        <taxon>Mucorineae</taxon>
        <taxon>Choanephoraceae</taxon>
        <taxon>Choanephoroideae</taxon>
        <taxon>Choanephora</taxon>
    </lineage>
</organism>
<comment type="caution">
    <text evidence="2">The sequence shown here is derived from an EMBL/GenBank/DDBJ whole genome shotgun (WGS) entry which is preliminary data.</text>
</comment>
<evidence type="ECO:0000313" key="3">
    <source>
        <dbReference type="Proteomes" id="UP000093000"/>
    </source>
</evidence>
<dbReference type="EMBL" id="LUGH01000330">
    <property type="protein sequence ID" value="OBZ86078.1"/>
    <property type="molecule type" value="Genomic_DNA"/>
</dbReference>